<sequence length="234" mass="27493">MTEYFNFFGFPTVVQDLIAAEIVHNSIPEDRIQFALTCKAFNELVKHAQPKKILPSIIIGRCKRDGTISYFYSTCPQVLYRVYDDTTATTMEEWLRNAQIQFLTLSATIFSDEFKDHVEFLNVFHEATKFVTTLRILVSRRSSLNPGYLNFYEKLKHLKCLEFEGPFEDFVKLSKIPSNLNLRFLYYDADFTVLAEKLAAVQLSDLYFNQHYNKEEFQQLLKKTKFTDDAKIYF</sequence>
<name>A0AC34R9E1_9BILA</name>
<dbReference type="Proteomes" id="UP000887576">
    <property type="component" value="Unplaced"/>
</dbReference>
<accession>A0AC34R9E1</accession>
<reference evidence="2" key="1">
    <citation type="submission" date="2022-11" db="UniProtKB">
        <authorList>
            <consortium name="WormBaseParasite"/>
        </authorList>
    </citation>
    <scope>IDENTIFICATION</scope>
</reference>
<protein>
    <submittedName>
        <fullName evidence="2">F-box domain-containing protein</fullName>
    </submittedName>
</protein>
<evidence type="ECO:0000313" key="2">
    <source>
        <dbReference type="WBParaSite" id="JU765_v2.g4674.t1"/>
    </source>
</evidence>
<organism evidence="1 2">
    <name type="scientific">Panagrolaimus sp. JU765</name>
    <dbReference type="NCBI Taxonomy" id="591449"/>
    <lineage>
        <taxon>Eukaryota</taxon>
        <taxon>Metazoa</taxon>
        <taxon>Ecdysozoa</taxon>
        <taxon>Nematoda</taxon>
        <taxon>Chromadorea</taxon>
        <taxon>Rhabditida</taxon>
        <taxon>Tylenchina</taxon>
        <taxon>Panagrolaimomorpha</taxon>
        <taxon>Panagrolaimoidea</taxon>
        <taxon>Panagrolaimidae</taxon>
        <taxon>Panagrolaimus</taxon>
    </lineage>
</organism>
<dbReference type="WBParaSite" id="JU765_v2.g4674.t1">
    <property type="protein sequence ID" value="JU765_v2.g4674.t1"/>
    <property type="gene ID" value="JU765_v2.g4674"/>
</dbReference>
<proteinExistence type="predicted"/>
<evidence type="ECO:0000313" key="1">
    <source>
        <dbReference type="Proteomes" id="UP000887576"/>
    </source>
</evidence>